<dbReference type="RefSeq" id="WP_061569163.1">
    <property type="nucleotide sequence ID" value="NZ_LQYT01000056.1"/>
</dbReference>
<proteinExistence type="inferred from homology"/>
<dbReference type="Pfam" id="PF08338">
    <property type="entry name" value="DUF1731"/>
    <property type="match status" value="1"/>
</dbReference>
<evidence type="ECO:0000256" key="1">
    <source>
        <dbReference type="ARBA" id="ARBA00009353"/>
    </source>
</evidence>
<gene>
    <name evidence="4" type="ORF">B4135_2493</name>
</gene>
<evidence type="ECO:0000259" key="2">
    <source>
        <dbReference type="Pfam" id="PF01370"/>
    </source>
</evidence>
<dbReference type="SUPFAM" id="SSF51735">
    <property type="entry name" value="NAD(P)-binding Rossmann-fold domains"/>
    <property type="match status" value="1"/>
</dbReference>
<protein>
    <recommendedName>
        <fullName evidence="6">TIGR01777 family protein</fullName>
    </recommendedName>
</protein>
<accession>A0A150LZC8</accession>
<dbReference type="PANTHER" id="PTHR11092">
    <property type="entry name" value="SUGAR NUCLEOTIDE EPIMERASE RELATED"/>
    <property type="match status" value="1"/>
</dbReference>
<feature type="domain" description="DUF1731" evidence="3">
    <location>
        <begin position="251"/>
        <end position="297"/>
    </location>
</feature>
<dbReference type="AlphaFoldDB" id="A0A150LZC8"/>
<evidence type="ECO:0000313" key="5">
    <source>
        <dbReference type="Proteomes" id="UP000075683"/>
    </source>
</evidence>
<dbReference type="CDD" id="cd05242">
    <property type="entry name" value="SDR_a8"/>
    <property type="match status" value="1"/>
</dbReference>
<dbReference type="Proteomes" id="UP000075683">
    <property type="component" value="Unassembled WGS sequence"/>
</dbReference>
<organism evidence="4 5">
    <name type="scientific">Caldibacillus debilis</name>
    <dbReference type="NCBI Taxonomy" id="301148"/>
    <lineage>
        <taxon>Bacteria</taxon>
        <taxon>Bacillati</taxon>
        <taxon>Bacillota</taxon>
        <taxon>Bacilli</taxon>
        <taxon>Bacillales</taxon>
        <taxon>Bacillaceae</taxon>
        <taxon>Caldibacillus</taxon>
    </lineage>
</organism>
<dbReference type="PATRIC" id="fig|301148.3.peg.4029"/>
<evidence type="ECO:0008006" key="6">
    <source>
        <dbReference type="Google" id="ProtNLM"/>
    </source>
</evidence>
<dbReference type="InterPro" id="IPR001509">
    <property type="entry name" value="Epimerase_deHydtase"/>
</dbReference>
<dbReference type="STRING" id="301148.B4135_2493"/>
<evidence type="ECO:0000259" key="3">
    <source>
        <dbReference type="Pfam" id="PF08338"/>
    </source>
</evidence>
<dbReference type="InterPro" id="IPR010099">
    <property type="entry name" value="SDR39U1"/>
</dbReference>
<dbReference type="InterPro" id="IPR013549">
    <property type="entry name" value="DUF1731"/>
</dbReference>
<dbReference type="InterPro" id="IPR036291">
    <property type="entry name" value="NAD(P)-bd_dom_sf"/>
</dbReference>
<dbReference type="EMBL" id="LQYT01000056">
    <property type="protein sequence ID" value="KYD17471.1"/>
    <property type="molecule type" value="Genomic_DNA"/>
</dbReference>
<comment type="caution">
    <text evidence="4">The sequence shown here is derived from an EMBL/GenBank/DDBJ whole genome shotgun (WGS) entry which is preliminary data.</text>
</comment>
<dbReference type="NCBIfam" id="TIGR01777">
    <property type="entry name" value="yfcH"/>
    <property type="match status" value="1"/>
</dbReference>
<dbReference type="OrthoDB" id="9801773at2"/>
<reference evidence="4 5" key="1">
    <citation type="submission" date="2016-01" db="EMBL/GenBank/DDBJ databases">
        <title>Draft Genome Sequences of Seven Thermophilic Sporeformers Isolated from Foods.</title>
        <authorList>
            <person name="Berendsen E.M."/>
            <person name="Wells-Bennik M.H."/>
            <person name="Krawcyk A.O."/>
            <person name="De Jong A."/>
            <person name="Holsappel S."/>
            <person name="Eijlander R.T."/>
            <person name="Kuipers O.P."/>
        </authorList>
    </citation>
    <scope>NUCLEOTIDE SEQUENCE [LARGE SCALE GENOMIC DNA]</scope>
    <source>
        <strain evidence="4 5">B4135</strain>
    </source>
</reference>
<dbReference type="Gene3D" id="3.40.50.720">
    <property type="entry name" value="NAD(P)-binding Rossmann-like Domain"/>
    <property type="match status" value="1"/>
</dbReference>
<evidence type="ECO:0000313" key="4">
    <source>
        <dbReference type="EMBL" id="KYD17471.1"/>
    </source>
</evidence>
<feature type="domain" description="NAD-dependent epimerase/dehydratase" evidence="2">
    <location>
        <begin position="4"/>
        <end position="216"/>
    </location>
</feature>
<dbReference type="Pfam" id="PF01370">
    <property type="entry name" value="Epimerase"/>
    <property type="match status" value="1"/>
</dbReference>
<sequence length="302" mass="33041">MKAVIAGGTGLIGRELTRLLEGRGHEIIILTRGNGEVGGSAKAVNWLQDGARPEKEIGYADAFINLAGASINAGRWNARHRKEIYESRMRATEELLRIIAALPQKPKVLVNASAIGIYPPSLEKIYTEQSGDLPADFLGETVKDWENKAAEAETFGVRTAFMRFGIVLDKKEGALPLMVLPYKWYAGGTIGSGKQWVSWVHVADAARAVLFAVENEGIRGPVNVTAPNPVTMKEFGKTIGALLHRPHWFHVPSFALKWALGKKSSLVLEGQRAYPARLEEAGFVFRFPDLKSALEDLLKKGG</sequence>
<dbReference type="PANTHER" id="PTHR11092:SF0">
    <property type="entry name" value="EPIMERASE FAMILY PROTEIN SDR39U1"/>
    <property type="match status" value="1"/>
</dbReference>
<comment type="similarity">
    <text evidence="1">Belongs to the NAD(P)-dependent epimerase/dehydratase family. SDR39U1 subfamily.</text>
</comment>
<name>A0A150LZC8_9BACI</name>